<dbReference type="GO" id="GO:0005783">
    <property type="term" value="C:endoplasmic reticulum"/>
    <property type="evidence" value="ECO:0007669"/>
    <property type="project" value="TreeGrafter"/>
</dbReference>
<evidence type="ECO:0000256" key="2">
    <source>
        <dbReference type="ARBA" id="ARBA00022857"/>
    </source>
</evidence>
<dbReference type="PANTHER" id="PTHR44169:SF6">
    <property type="entry name" value="NADPH-DEPENDENT 1-ACYLDIHYDROXYACETONE PHOSPHATE REDUCTASE"/>
    <property type="match status" value="1"/>
</dbReference>
<reference evidence="4 5" key="1">
    <citation type="journal article" date="2015" name="Genome Biol. Evol.">
        <title>Phylogenomic analyses indicate that early fungi evolved digesting cell walls of algal ancestors of land plants.</title>
        <authorList>
            <person name="Chang Y."/>
            <person name="Wang S."/>
            <person name="Sekimoto S."/>
            <person name="Aerts A.L."/>
            <person name="Choi C."/>
            <person name="Clum A."/>
            <person name="LaButti K.M."/>
            <person name="Lindquist E.A."/>
            <person name="Yee Ngan C."/>
            <person name="Ohm R.A."/>
            <person name="Salamov A.A."/>
            <person name="Grigoriev I.V."/>
            <person name="Spatafora J.W."/>
            <person name="Berbee M.L."/>
        </authorList>
    </citation>
    <scope>NUCLEOTIDE SEQUENCE [LARGE SCALE GENOMIC DNA]</scope>
    <source>
        <strain evidence="4 5">JEL478</strain>
    </source>
</reference>
<dbReference type="InterPro" id="IPR036291">
    <property type="entry name" value="NAD(P)-bd_dom_sf"/>
</dbReference>
<keyword evidence="5" id="KW-1185">Reference proteome</keyword>
<accession>A0A139B0N6</accession>
<dbReference type="SUPFAM" id="SSF51735">
    <property type="entry name" value="NAD(P)-binding Rossmann-fold domains"/>
    <property type="match status" value="1"/>
</dbReference>
<dbReference type="EMBL" id="KQ965731">
    <property type="protein sequence ID" value="KXS22558.1"/>
    <property type="molecule type" value="Genomic_DNA"/>
</dbReference>
<dbReference type="Proteomes" id="UP000070544">
    <property type="component" value="Unassembled WGS sequence"/>
</dbReference>
<gene>
    <name evidence="4" type="ORF">M427DRAFT_50856</name>
</gene>
<dbReference type="GO" id="GO:0016491">
    <property type="term" value="F:oxidoreductase activity"/>
    <property type="evidence" value="ECO:0007669"/>
    <property type="project" value="UniProtKB-KW"/>
</dbReference>
<keyword evidence="3" id="KW-0560">Oxidoreductase</keyword>
<dbReference type="OrthoDB" id="2102561at2759"/>
<dbReference type="PANTHER" id="PTHR44169">
    <property type="entry name" value="NADPH-DEPENDENT 1-ACYLDIHYDROXYACETONE PHOSPHATE REDUCTASE"/>
    <property type="match status" value="1"/>
</dbReference>
<sequence length="294" mass="32874">MDKKPTVVLVTGCSDGGIGSGVAKEFAKRGAKVYATSRRLDAMSELESVQNVERLVLDITNRQSVAVVIEKIFALEGKIDYCISNAGSGPAPGPVIELDEQAMRDCFETNVWGTIHVVRSFSTHHALNNNKSSKLLIFGSFSSHFTLPFSVPYSASKYALRSFAHGLRAELWPLGIETTLVEFGRVHTQFQRKLLGGFWPWWDANGGRKSFYEPLRQQIVDSIDPKEAPGIDDLAPFCADLVSRVWPPERHLPRDLWLGSSAIAVWIFGWFPGWTVDWMTRKAFGLQGRIEYKP</sequence>
<dbReference type="OMA" id="TEDYHRI"/>
<evidence type="ECO:0000256" key="3">
    <source>
        <dbReference type="ARBA" id="ARBA00023002"/>
    </source>
</evidence>
<evidence type="ECO:0000313" key="5">
    <source>
        <dbReference type="Proteomes" id="UP000070544"/>
    </source>
</evidence>
<dbReference type="PRINTS" id="PR00081">
    <property type="entry name" value="GDHRDH"/>
</dbReference>
<dbReference type="Pfam" id="PF00106">
    <property type="entry name" value="adh_short"/>
    <property type="match status" value="1"/>
</dbReference>
<name>A0A139B0N6_GONPJ</name>
<dbReference type="InterPro" id="IPR002347">
    <property type="entry name" value="SDR_fam"/>
</dbReference>
<dbReference type="STRING" id="1344416.A0A139B0N6"/>
<dbReference type="PROSITE" id="PS00061">
    <property type="entry name" value="ADH_SHORT"/>
    <property type="match status" value="1"/>
</dbReference>
<dbReference type="Gene3D" id="3.40.50.720">
    <property type="entry name" value="NAD(P)-binding Rossmann-like Domain"/>
    <property type="match status" value="1"/>
</dbReference>
<proteinExistence type="inferred from homology"/>
<comment type="similarity">
    <text evidence="1">Belongs to the short-chain dehydrogenases/reductases (SDR) family.</text>
</comment>
<evidence type="ECO:0000256" key="1">
    <source>
        <dbReference type="ARBA" id="ARBA00006484"/>
    </source>
</evidence>
<organism evidence="4 5">
    <name type="scientific">Gonapodya prolifera (strain JEL478)</name>
    <name type="common">Monoblepharis prolifera</name>
    <dbReference type="NCBI Taxonomy" id="1344416"/>
    <lineage>
        <taxon>Eukaryota</taxon>
        <taxon>Fungi</taxon>
        <taxon>Fungi incertae sedis</taxon>
        <taxon>Chytridiomycota</taxon>
        <taxon>Chytridiomycota incertae sedis</taxon>
        <taxon>Monoblepharidomycetes</taxon>
        <taxon>Monoblepharidales</taxon>
        <taxon>Gonapodyaceae</taxon>
        <taxon>Gonapodya</taxon>
    </lineage>
</organism>
<keyword evidence="2" id="KW-0521">NADP</keyword>
<evidence type="ECO:0000313" key="4">
    <source>
        <dbReference type="EMBL" id="KXS22558.1"/>
    </source>
</evidence>
<protein>
    <submittedName>
        <fullName evidence="4">NAD(P)-binding protein</fullName>
    </submittedName>
</protein>
<dbReference type="AlphaFoldDB" id="A0A139B0N6"/>
<dbReference type="InterPro" id="IPR020904">
    <property type="entry name" value="Sc_DH/Rdtase_CS"/>
</dbReference>